<protein>
    <submittedName>
        <fullName evidence="1">Uncharacterized protein</fullName>
    </submittedName>
</protein>
<dbReference type="EMBL" id="BAABIA010000005">
    <property type="protein sequence ID" value="GAA5142790.1"/>
    <property type="molecule type" value="Genomic_DNA"/>
</dbReference>
<comment type="caution">
    <text evidence="1">The sequence shown here is derived from an EMBL/GenBank/DDBJ whole genome shotgun (WGS) entry which is preliminary data.</text>
</comment>
<proteinExistence type="predicted"/>
<sequence>MRSALFVNINSTTPMKLIRLLTLTVAASAFTLTAVSCKEEKGPAAKVGDKIDDALDARPAEGIRDAVEKVTE</sequence>
<gene>
    <name evidence="1" type="ORF">GCM10023213_29370</name>
</gene>
<evidence type="ECO:0000313" key="2">
    <source>
        <dbReference type="Proteomes" id="UP001499852"/>
    </source>
</evidence>
<accession>A0ABP9P994</accession>
<dbReference type="Proteomes" id="UP001499852">
    <property type="component" value="Unassembled WGS sequence"/>
</dbReference>
<keyword evidence="2" id="KW-1185">Reference proteome</keyword>
<evidence type="ECO:0000313" key="1">
    <source>
        <dbReference type="EMBL" id="GAA5142790.1"/>
    </source>
</evidence>
<name>A0ABP9P994_9BACT</name>
<organism evidence="1 2">
    <name type="scientific">Prosthecobacter algae</name>
    <dbReference type="NCBI Taxonomy" id="1144682"/>
    <lineage>
        <taxon>Bacteria</taxon>
        <taxon>Pseudomonadati</taxon>
        <taxon>Verrucomicrobiota</taxon>
        <taxon>Verrucomicrobiia</taxon>
        <taxon>Verrucomicrobiales</taxon>
        <taxon>Verrucomicrobiaceae</taxon>
        <taxon>Prosthecobacter</taxon>
    </lineage>
</organism>
<reference evidence="2" key="1">
    <citation type="journal article" date="2019" name="Int. J. Syst. Evol. Microbiol.">
        <title>The Global Catalogue of Microorganisms (GCM) 10K type strain sequencing project: providing services to taxonomists for standard genome sequencing and annotation.</title>
        <authorList>
            <consortium name="The Broad Institute Genomics Platform"/>
            <consortium name="The Broad Institute Genome Sequencing Center for Infectious Disease"/>
            <person name="Wu L."/>
            <person name="Ma J."/>
        </authorList>
    </citation>
    <scope>NUCLEOTIDE SEQUENCE [LARGE SCALE GENOMIC DNA]</scope>
    <source>
        <strain evidence="2">JCM 18053</strain>
    </source>
</reference>